<dbReference type="AlphaFoldDB" id="A0A1E1X2K8"/>
<evidence type="ECO:0000313" key="3">
    <source>
        <dbReference type="EMBL" id="JAT93281.1"/>
    </source>
</evidence>
<protein>
    <submittedName>
        <fullName evidence="3">Putative cell wall integrity and stress response component 1</fullName>
    </submittedName>
</protein>
<evidence type="ECO:0000256" key="1">
    <source>
        <dbReference type="SAM" id="MobiDB-lite"/>
    </source>
</evidence>
<accession>A0A1E1X2K8</accession>
<keyword evidence="2" id="KW-0812">Transmembrane</keyword>
<evidence type="ECO:0000256" key="2">
    <source>
        <dbReference type="SAM" id="Phobius"/>
    </source>
</evidence>
<feature type="compositionally biased region" description="Polar residues" evidence="1">
    <location>
        <begin position="106"/>
        <end position="117"/>
    </location>
</feature>
<organism evidence="3">
    <name type="scientific">Amblyomma aureolatum</name>
    <dbReference type="NCBI Taxonomy" id="187763"/>
    <lineage>
        <taxon>Eukaryota</taxon>
        <taxon>Metazoa</taxon>
        <taxon>Ecdysozoa</taxon>
        <taxon>Arthropoda</taxon>
        <taxon>Chelicerata</taxon>
        <taxon>Arachnida</taxon>
        <taxon>Acari</taxon>
        <taxon>Parasitiformes</taxon>
        <taxon>Ixodida</taxon>
        <taxon>Ixodoidea</taxon>
        <taxon>Ixodidae</taxon>
        <taxon>Amblyomminae</taxon>
        <taxon>Amblyomma</taxon>
    </lineage>
</organism>
<reference evidence="3" key="1">
    <citation type="journal article" date="2017" name="Front. Cell. Infect. Microbiol.">
        <title>The Distinct Transcriptional Response of the Midgut of Amblyomma sculptum and Amblyomma aureolatum Ticks to Rickettsia rickettsii Correlates to Their Differences in Susceptibility to Infection.</title>
        <authorList>
            <person name="Martins L.A."/>
            <person name="Galletti M.F.B.M."/>
            <person name="Ribeiro J.M."/>
            <person name="Fujita A."/>
            <person name="Costa F.B."/>
            <person name="Labruna M.B."/>
            <person name="Daffre S."/>
            <person name="Fogaca A.C."/>
        </authorList>
    </citation>
    <scope>NUCLEOTIDE SEQUENCE</scope>
</reference>
<feature type="non-terminal residue" evidence="3">
    <location>
        <position position="1"/>
    </location>
</feature>
<feature type="region of interest" description="Disordered" evidence="1">
    <location>
        <begin position="62"/>
        <end position="166"/>
    </location>
</feature>
<proteinExistence type="evidence at transcript level"/>
<dbReference type="EMBL" id="GFAC01005907">
    <property type="protein sequence ID" value="JAT93281.1"/>
    <property type="molecule type" value="mRNA"/>
</dbReference>
<keyword evidence="2" id="KW-1133">Transmembrane helix</keyword>
<feature type="compositionally biased region" description="Low complexity" evidence="1">
    <location>
        <begin position="81"/>
        <end position="93"/>
    </location>
</feature>
<name>A0A1E1X2K8_9ACAR</name>
<sequence length="186" mass="19721">KIWQPQSIQQATYVGPFAYGFYVTKQWNSNNWSALTTKIQGAISPLTNDGNGSLQKLKKDLGNVSQISPHKNIPSRDSSDKSSSSDTVTSSPSAHPPATPSKKPESQVSDAKSQRGPSPSADAREASQLPEQSSSQTSSAVSANIRTSEASSAKSSQDPSPSSMLSNASSIYVITIAFLSIYNIIL</sequence>
<feature type="transmembrane region" description="Helical" evidence="2">
    <location>
        <begin position="164"/>
        <end position="185"/>
    </location>
</feature>
<keyword evidence="2" id="KW-0472">Membrane</keyword>
<feature type="compositionally biased region" description="Low complexity" evidence="1">
    <location>
        <begin position="127"/>
        <end position="166"/>
    </location>
</feature>